<sequence length="194" mass="21099">MVIQMFLCPYVNWCSSCSNVQIETAVNVSTVDWSGCTARIQYNMTVTNSDSVVLYRNSTSCCSGNLTIHYSLGNGMTTLTLTMTNKSSSNPVMATGVDSSAKNTTQTDQLEKGNGMATLTLTMTNKSSSNPVMATGVDSSAKKTTLTDQLKKGIYSNALLAYYIALCQYHHLPCPCLFKSKTYPTFDITACHLR</sequence>
<dbReference type="AlphaFoldDB" id="A0A8W8MUI6"/>
<evidence type="ECO:0000313" key="2">
    <source>
        <dbReference type="Proteomes" id="UP000005408"/>
    </source>
</evidence>
<accession>A0A8W8MUI6</accession>
<reference evidence="1" key="1">
    <citation type="submission" date="2022-08" db="UniProtKB">
        <authorList>
            <consortium name="EnsemblMetazoa"/>
        </authorList>
    </citation>
    <scope>IDENTIFICATION</scope>
    <source>
        <strain evidence="1">05x7-T-G4-1.051#20</strain>
    </source>
</reference>
<organism evidence="1 2">
    <name type="scientific">Magallana gigas</name>
    <name type="common">Pacific oyster</name>
    <name type="synonym">Crassostrea gigas</name>
    <dbReference type="NCBI Taxonomy" id="29159"/>
    <lineage>
        <taxon>Eukaryota</taxon>
        <taxon>Metazoa</taxon>
        <taxon>Spiralia</taxon>
        <taxon>Lophotrochozoa</taxon>
        <taxon>Mollusca</taxon>
        <taxon>Bivalvia</taxon>
        <taxon>Autobranchia</taxon>
        <taxon>Pteriomorphia</taxon>
        <taxon>Ostreida</taxon>
        <taxon>Ostreoidea</taxon>
        <taxon>Ostreidae</taxon>
        <taxon>Magallana</taxon>
    </lineage>
</organism>
<evidence type="ECO:0000313" key="1">
    <source>
        <dbReference type="EnsemblMetazoa" id="G35133.1:cds"/>
    </source>
</evidence>
<protein>
    <submittedName>
        <fullName evidence="1">Uncharacterized protein</fullName>
    </submittedName>
</protein>
<keyword evidence="2" id="KW-1185">Reference proteome</keyword>
<dbReference type="EnsemblMetazoa" id="G35133.1">
    <property type="protein sequence ID" value="G35133.1:cds"/>
    <property type="gene ID" value="G35133"/>
</dbReference>
<name>A0A8W8MUI6_MAGGI</name>
<dbReference type="Proteomes" id="UP000005408">
    <property type="component" value="Unassembled WGS sequence"/>
</dbReference>
<proteinExistence type="predicted"/>